<dbReference type="PROSITE" id="PS51257">
    <property type="entry name" value="PROKAR_LIPOPROTEIN"/>
    <property type="match status" value="1"/>
</dbReference>
<organism evidence="2 3">
    <name type="scientific">Halorientalis persicus</name>
    <dbReference type="NCBI Taxonomy" id="1367881"/>
    <lineage>
        <taxon>Archaea</taxon>
        <taxon>Methanobacteriati</taxon>
        <taxon>Methanobacteriota</taxon>
        <taxon>Stenosarchaea group</taxon>
        <taxon>Halobacteria</taxon>
        <taxon>Halobacteriales</taxon>
        <taxon>Haloarculaceae</taxon>
        <taxon>Halorientalis</taxon>
    </lineage>
</organism>
<feature type="region of interest" description="Disordered" evidence="1">
    <location>
        <begin position="357"/>
        <end position="387"/>
    </location>
</feature>
<evidence type="ECO:0000256" key="1">
    <source>
        <dbReference type="SAM" id="MobiDB-lite"/>
    </source>
</evidence>
<evidence type="ECO:0000313" key="2">
    <source>
        <dbReference type="EMBL" id="SEN47118.1"/>
    </source>
</evidence>
<name>A0A1H8GV22_9EURY</name>
<feature type="region of interest" description="Disordered" evidence="1">
    <location>
        <begin position="31"/>
        <end position="52"/>
    </location>
</feature>
<dbReference type="AlphaFoldDB" id="A0A1H8GV22"/>
<dbReference type="RefSeq" id="WP_092658171.1">
    <property type="nucleotide sequence ID" value="NZ_FOCX01000003.1"/>
</dbReference>
<evidence type="ECO:0000313" key="3">
    <source>
        <dbReference type="Proteomes" id="UP000198775"/>
    </source>
</evidence>
<keyword evidence="3" id="KW-1185">Reference proteome</keyword>
<feature type="compositionally biased region" description="Acidic residues" evidence="1">
    <location>
        <begin position="39"/>
        <end position="49"/>
    </location>
</feature>
<reference evidence="3" key="1">
    <citation type="submission" date="2016-10" db="EMBL/GenBank/DDBJ databases">
        <authorList>
            <person name="Varghese N."/>
            <person name="Submissions S."/>
        </authorList>
    </citation>
    <scope>NUCLEOTIDE SEQUENCE [LARGE SCALE GENOMIC DNA]</scope>
    <source>
        <strain evidence="3">IBRC-M 10043</strain>
    </source>
</reference>
<protein>
    <submittedName>
        <fullName evidence="2">Uncharacterized protein</fullName>
    </submittedName>
</protein>
<accession>A0A1H8GV22</accession>
<sequence length="426" mass="44283">MDESPRRRVLRTGGTLLAGGLAVGLGGCLQNDGTGTPTDDGDDGGDGGDDLPAYTDWLPAPAAFGRDHYQFRAATVATLRDHRSAVEGTRFESLLSAAGQYLSIDASDVTSMIDAQLAWVVLGDFGEYASALESEGAAVTETYHGYDIYDGAVAVGDGAIAFPRNREAGDLSGLKAAIDAKRGTADRYVEVDDDCRRLVAALGDAALLFGRPHPGTSGIDGVVAYGGAWTVEGKRTTLAAPLVFENRDVVAVDAVESAVADADFFDPASSTSVTRRGRSVVVTATFPTDTVEYLSPPYLYGGRQQQQVPKAAFSWDYERRGDDAGVLTIQHDGGDSIKATELFLRGSGIVAADEIPDTEPADLDVSEPGARWPNDAASGQVGDAPGVVGGDEVRIGVASDYKISVVWEPVDGATSATLGDGAGPDA</sequence>
<proteinExistence type="predicted"/>
<dbReference type="OrthoDB" id="241375at2157"/>
<dbReference type="EMBL" id="FOCX01000003">
    <property type="protein sequence ID" value="SEN47118.1"/>
    <property type="molecule type" value="Genomic_DNA"/>
</dbReference>
<gene>
    <name evidence="2" type="ORF">SAMN05216388_1003194</name>
</gene>
<dbReference type="Proteomes" id="UP000198775">
    <property type="component" value="Unassembled WGS sequence"/>
</dbReference>